<protein>
    <submittedName>
        <fullName evidence="9">Na+/H+-dicarboxylate symporter</fullName>
    </submittedName>
</protein>
<dbReference type="GO" id="GO:0006835">
    <property type="term" value="P:dicarboxylic acid transport"/>
    <property type="evidence" value="ECO:0007669"/>
    <property type="project" value="TreeGrafter"/>
</dbReference>
<evidence type="ECO:0000313" key="9">
    <source>
        <dbReference type="EMBL" id="SCL51593.1"/>
    </source>
</evidence>
<feature type="transmembrane region" description="Helical" evidence="8">
    <location>
        <begin position="148"/>
        <end position="165"/>
    </location>
</feature>
<dbReference type="AlphaFoldDB" id="A0A1C6UCH5"/>
<feature type="region of interest" description="Disordered" evidence="7">
    <location>
        <begin position="417"/>
        <end position="436"/>
    </location>
</feature>
<evidence type="ECO:0000256" key="1">
    <source>
        <dbReference type="ARBA" id="ARBA00004651"/>
    </source>
</evidence>
<evidence type="ECO:0000256" key="8">
    <source>
        <dbReference type="SAM" id="Phobius"/>
    </source>
</evidence>
<dbReference type="InterPro" id="IPR036458">
    <property type="entry name" value="Na:dicarbo_symporter_sf"/>
</dbReference>
<evidence type="ECO:0000256" key="2">
    <source>
        <dbReference type="ARBA" id="ARBA00022448"/>
    </source>
</evidence>
<evidence type="ECO:0000313" key="10">
    <source>
        <dbReference type="Proteomes" id="UP000198937"/>
    </source>
</evidence>
<keyword evidence="10" id="KW-1185">Reference proteome</keyword>
<evidence type="ECO:0000256" key="7">
    <source>
        <dbReference type="SAM" id="MobiDB-lite"/>
    </source>
</evidence>
<feature type="transmembrane region" description="Helical" evidence="8">
    <location>
        <begin position="54"/>
        <end position="72"/>
    </location>
</feature>
<dbReference type="SUPFAM" id="SSF118215">
    <property type="entry name" value="Proton glutamate symport protein"/>
    <property type="match status" value="1"/>
</dbReference>
<evidence type="ECO:0000256" key="5">
    <source>
        <dbReference type="ARBA" id="ARBA00022989"/>
    </source>
</evidence>
<keyword evidence="6 8" id="KW-0472">Membrane</keyword>
<keyword evidence="5 8" id="KW-1133">Transmembrane helix</keyword>
<feature type="transmembrane region" description="Helical" evidence="8">
    <location>
        <begin position="186"/>
        <end position="211"/>
    </location>
</feature>
<feature type="transmembrane region" description="Helical" evidence="8">
    <location>
        <begin position="305"/>
        <end position="324"/>
    </location>
</feature>
<dbReference type="OrthoDB" id="9766690at2"/>
<evidence type="ECO:0000256" key="3">
    <source>
        <dbReference type="ARBA" id="ARBA00022475"/>
    </source>
</evidence>
<dbReference type="PRINTS" id="PR00173">
    <property type="entry name" value="EDTRNSPORT"/>
</dbReference>
<dbReference type="EMBL" id="FMIA01000002">
    <property type="protein sequence ID" value="SCL51593.1"/>
    <property type="molecule type" value="Genomic_DNA"/>
</dbReference>
<dbReference type="InterPro" id="IPR001991">
    <property type="entry name" value="Na-dicarboxylate_symporter"/>
</dbReference>
<name>A0A1C6UCH5_9ACTN</name>
<feature type="transmembrane region" description="Helical" evidence="8">
    <location>
        <begin position="84"/>
        <end position="104"/>
    </location>
</feature>
<evidence type="ECO:0000256" key="6">
    <source>
        <dbReference type="ARBA" id="ARBA00023136"/>
    </source>
</evidence>
<organism evidence="9 10">
    <name type="scientific">Micromonospora yangpuensis</name>
    <dbReference type="NCBI Taxonomy" id="683228"/>
    <lineage>
        <taxon>Bacteria</taxon>
        <taxon>Bacillati</taxon>
        <taxon>Actinomycetota</taxon>
        <taxon>Actinomycetes</taxon>
        <taxon>Micromonosporales</taxon>
        <taxon>Micromonosporaceae</taxon>
        <taxon>Micromonospora</taxon>
    </lineage>
</organism>
<proteinExistence type="predicted"/>
<dbReference type="Proteomes" id="UP000198937">
    <property type="component" value="Unassembled WGS sequence"/>
</dbReference>
<keyword evidence="4 8" id="KW-0812">Transmembrane</keyword>
<keyword evidence="2" id="KW-0813">Transport</keyword>
<dbReference type="GO" id="GO:0005886">
    <property type="term" value="C:plasma membrane"/>
    <property type="evidence" value="ECO:0007669"/>
    <property type="project" value="UniProtKB-SubCell"/>
</dbReference>
<dbReference type="GO" id="GO:0015293">
    <property type="term" value="F:symporter activity"/>
    <property type="evidence" value="ECO:0007669"/>
    <property type="project" value="UniProtKB-KW"/>
</dbReference>
<keyword evidence="3" id="KW-1003">Cell membrane</keyword>
<gene>
    <name evidence="9" type="ORF">GA0070617_1827</name>
</gene>
<feature type="transmembrane region" description="Helical" evidence="8">
    <location>
        <begin position="223"/>
        <end position="243"/>
    </location>
</feature>
<dbReference type="Gene3D" id="1.10.3860.10">
    <property type="entry name" value="Sodium:dicarboxylate symporter"/>
    <property type="match status" value="1"/>
</dbReference>
<dbReference type="STRING" id="683228.GA0070617_1827"/>
<reference evidence="9 10" key="1">
    <citation type="submission" date="2016-06" db="EMBL/GenBank/DDBJ databases">
        <authorList>
            <person name="Kjaerup R.B."/>
            <person name="Dalgaard T.S."/>
            <person name="Juul-Madsen H.R."/>
        </authorList>
    </citation>
    <scope>NUCLEOTIDE SEQUENCE [LARGE SCALE GENOMIC DNA]</scope>
    <source>
        <strain evidence="9 10">DSM 45577</strain>
    </source>
</reference>
<accession>A0A1C6UCH5</accession>
<sequence length="436" mass="44965">MATTLRRFPFSLQILLALVLGVALGFLARANDLSWLASTLDTVGGLFVQLLKLAVPPLVFTAIVVSVVSLRGVANAARLAVKTLLWFGVTALIAVSVGIGLGLLTNPGRGVTLDTAGATAPQTSGSWTDFLTGIVPTNPVGAFVDGNVLQIVFLAVVVGIAALLVGEAAEPFVALNRALLEIVQKALWWVIRLAPIGTLGLIGHAVAAYGWDLLAPLATFTTAVYVGCAIVLFVVYPLVLLAAGRLNPLRFFAGAWPAIQLGFVSRSSVGTMPVTQRSVERLGVPREYASFAVPFGATTKMDGCAAVYPALAAIFVAQVFGVTLGPLDYLLIAFVSVVGSAATAGLTGAIVMLTLTLSTLGLPLAGAGLLLAIDPIIDMIRTATNVAGQALVPTVVAAREGTLDRAAYEAAGRRDLLEPVEPGTGRTDLDPAPVPA</sequence>
<dbReference type="PANTHER" id="PTHR42865:SF7">
    <property type="entry name" value="PROTON_GLUTAMATE-ASPARTATE SYMPORTER"/>
    <property type="match status" value="1"/>
</dbReference>
<evidence type="ECO:0000256" key="4">
    <source>
        <dbReference type="ARBA" id="ARBA00022692"/>
    </source>
</evidence>
<dbReference type="Pfam" id="PF00375">
    <property type="entry name" value="SDF"/>
    <property type="match status" value="1"/>
</dbReference>
<dbReference type="PANTHER" id="PTHR42865">
    <property type="entry name" value="PROTON/GLUTAMATE-ASPARTATE SYMPORTER"/>
    <property type="match status" value="1"/>
</dbReference>
<comment type="subcellular location">
    <subcellularLocation>
        <location evidence="1">Cell membrane</location>
        <topology evidence="1">Multi-pass membrane protein</topology>
    </subcellularLocation>
</comment>